<dbReference type="EMBL" id="JACVVK020000236">
    <property type="protein sequence ID" value="KAK7482906.1"/>
    <property type="molecule type" value="Genomic_DNA"/>
</dbReference>
<organism evidence="1 2">
    <name type="scientific">Batillaria attramentaria</name>
    <dbReference type="NCBI Taxonomy" id="370345"/>
    <lineage>
        <taxon>Eukaryota</taxon>
        <taxon>Metazoa</taxon>
        <taxon>Spiralia</taxon>
        <taxon>Lophotrochozoa</taxon>
        <taxon>Mollusca</taxon>
        <taxon>Gastropoda</taxon>
        <taxon>Caenogastropoda</taxon>
        <taxon>Sorbeoconcha</taxon>
        <taxon>Cerithioidea</taxon>
        <taxon>Batillariidae</taxon>
        <taxon>Batillaria</taxon>
    </lineage>
</organism>
<dbReference type="AlphaFoldDB" id="A0ABD0K7D6"/>
<feature type="non-terminal residue" evidence="1">
    <location>
        <position position="1"/>
    </location>
</feature>
<sequence length="128" mass="14015">TQLPERLLYRKSDPNEAPVFVTAHSAVVDNCLVPKSLQLLPLFSKIVVRGVPPVVSGDSGVCMPQDFVYIVAGVCLHERVVTGMDLIFETQDWVPQGFIDPGGYQWVTFDQALAAISGITDCHIIMNT</sequence>
<gene>
    <name evidence="1" type="ORF">BaRGS_00025806</name>
</gene>
<proteinExistence type="predicted"/>
<protein>
    <submittedName>
        <fullName evidence="1">Uncharacterized protein</fullName>
    </submittedName>
</protein>
<evidence type="ECO:0000313" key="2">
    <source>
        <dbReference type="Proteomes" id="UP001519460"/>
    </source>
</evidence>
<keyword evidence="2" id="KW-1185">Reference proteome</keyword>
<name>A0ABD0K7D6_9CAEN</name>
<accession>A0ABD0K7D6</accession>
<reference evidence="1 2" key="1">
    <citation type="journal article" date="2023" name="Sci. Data">
        <title>Genome assembly of the Korean intertidal mud-creeper Batillaria attramentaria.</title>
        <authorList>
            <person name="Patra A.K."/>
            <person name="Ho P.T."/>
            <person name="Jun S."/>
            <person name="Lee S.J."/>
            <person name="Kim Y."/>
            <person name="Won Y.J."/>
        </authorList>
    </citation>
    <scope>NUCLEOTIDE SEQUENCE [LARGE SCALE GENOMIC DNA]</scope>
    <source>
        <strain evidence="1">Wonlab-2016</strain>
    </source>
</reference>
<dbReference type="Proteomes" id="UP001519460">
    <property type="component" value="Unassembled WGS sequence"/>
</dbReference>
<evidence type="ECO:0000313" key="1">
    <source>
        <dbReference type="EMBL" id="KAK7482906.1"/>
    </source>
</evidence>
<comment type="caution">
    <text evidence="1">The sequence shown here is derived from an EMBL/GenBank/DDBJ whole genome shotgun (WGS) entry which is preliminary data.</text>
</comment>